<protein>
    <submittedName>
        <fullName evidence="1">Uncharacterized protein</fullName>
    </submittedName>
</protein>
<proteinExistence type="predicted"/>
<comment type="caution">
    <text evidence="1">The sequence shown here is derived from an EMBL/GenBank/DDBJ whole genome shotgun (WGS) entry which is preliminary data.</text>
</comment>
<sequence length="80" mass="8851">MPAVLLPSAETVTQNKTTDARIGVPHGVLGDIQVRLELKRGDKGDHWTSSVWKRPYRSDAMNSMCPTSQSDLTRATTRGR</sequence>
<dbReference type="AlphaFoldDB" id="A0A8S9RQ09"/>
<gene>
    <name evidence="1" type="ORF">F2Q69_00060630</name>
</gene>
<evidence type="ECO:0000313" key="1">
    <source>
        <dbReference type="EMBL" id="KAF3574899.1"/>
    </source>
</evidence>
<name>A0A8S9RQ09_BRACR</name>
<dbReference type="Proteomes" id="UP000712600">
    <property type="component" value="Unassembled WGS sequence"/>
</dbReference>
<dbReference type="EMBL" id="QGKX02000095">
    <property type="protein sequence ID" value="KAF3574899.1"/>
    <property type="molecule type" value="Genomic_DNA"/>
</dbReference>
<evidence type="ECO:0000313" key="2">
    <source>
        <dbReference type="Proteomes" id="UP000712600"/>
    </source>
</evidence>
<organism evidence="1 2">
    <name type="scientific">Brassica cretica</name>
    <name type="common">Mustard</name>
    <dbReference type="NCBI Taxonomy" id="69181"/>
    <lineage>
        <taxon>Eukaryota</taxon>
        <taxon>Viridiplantae</taxon>
        <taxon>Streptophyta</taxon>
        <taxon>Embryophyta</taxon>
        <taxon>Tracheophyta</taxon>
        <taxon>Spermatophyta</taxon>
        <taxon>Magnoliopsida</taxon>
        <taxon>eudicotyledons</taxon>
        <taxon>Gunneridae</taxon>
        <taxon>Pentapetalae</taxon>
        <taxon>rosids</taxon>
        <taxon>malvids</taxon>
        <taxon>Brassicales</taxon>
        <taxon>Brassicaceae</taxon>
        <taxon>Brassiceae</taxon>
        <taxon>Brassica</taxon>
    </lineage>
</organism>
<reference evidence="1" key="1">
    <citation type="submission" date="2019-12" db="EMBL/GenBank/DDBJ databases">
        <title>Genome sequencing and annotation of Brassica cretica.</title>
        <authorList>
            <person name="Studholme D.J."/>
            <person name="Sarris P."/>
        </authorList>
    </citation>
    <scope>NUCLEOTIDE SEQUENCE</scope>
    <source>
        <strain evidence="1">PFS-109/04</strain>
        <tissue evidence="1">Leaf</tissue>
    </source>
</reference>
<accession>A0A8S9RQ09</accession>